<evidence type="ECO:0000313" key="1">
    <source>
        <dbReference type="EMBL" id="CAB4131159.1"/>
    </source>
</evidence>
<sequence>MMPCTLIEQVKSRARQEQRAAGRLVAPAHIVVKAVTQYLAQAAS</sequence>
<dbReference type="EMBL" id="LR796250">
    <property type="protein sequence ID" value="CAB4131159.1"/>
    <property type="molecule type" value="Genomic_DNA"/>
</dbReference>
<organism evidence="1">
    <name type="scientific">uncultured Caudovirales phage</name>
    <dbReference type="NCBI Taxonomy" id="2100421"/>
    <lineage>
        <taxon>Viruses</taxon>
        <taxon>Duplodnaviria</taxon>
        <taxon>Heunggongvirae</taxon>
        <taxon>Uroviricota</taxon>
        <taxon>Caudoviricetes</taxon>
        <taxon>Peduoviridae</taxon>
        <taxon>Maltschvirus</taxon>
        <taxon>Maltschvirus maltsch</taxon>
    </lineage>
</organism>
<gene>
    <name evidence="1" type="ORF">UFOVP124_62</name>
</gene>
<accession>A0A6J5LHR8</accession>
<name>A0A6J5LHR8_9CAUD</name>
<reference evidence="1" key="1">
    <citation type="submission" date="2020-04" db="EMBL/GenBank/DDBJ databases">
        <authorList>
            <person name="Chiriac C."/>
            <person name="Salcher M."/>
            <person name="Ghai R."/>
            <person name="Kavagutti S V."/>
        </authorList>
    </citation>
    <scope>NUCLEOTIDE SEQUENCE</scope>
</reference>
<proteinExistence type="predicted"/>
<protein>
    <submittedName>
        <fullName evidence="1">Uncharacterized protein</fullName>
    </submittedName>
</protein>